<sequence length="36" mass="3931">MPVESGFGTDCKEVGTKYQTEEGTRAEGKEASQNHE</sequence>
<feature type="region of interest" description="Disordered" evidence="1">
    <location>
        <begin position="1"/>
        <end position="36"/>
    </location>
</feature>
<gene>
    <name evidence="2" type="ordered locus">Rmet_6500</name>
</gene>
<protein>
    <submittedName>
        <fullName evidence="2">Uncharacterized protein</fullName>
    </submittedName>
</protein>
<evidence type="ECO:0000313" key="3">
    <source>
        <dbReference type="Proteomes" id="UP000002429"/>
    </source>
</evidence>
<dbReference type="STRING" id="266264.Rmet_6500"/>
<dbReference type="Proteomes" id="UP000002429">
    <property type="component" value="Chromosome"/>
</dbReference>
<evidence type="ECO:0000256" key="1">
    <source>
        <dbReference type="SAM" id="MobiDB-lite"/>
    </source>
</evidence>
<dbReference type="HOGENOM" id="CLU_3358004_0_0_4"/>
<feature type="compositionally biased region" description="Basic and acidic residues" evidence="1">
    <location>
        <begin position="10"/>
        <end position="36"/>
    </location>
</feature>
<keyword evidence="3" id="KW-1185">Reference proteome</keyword>
<accession>D3DXT8</accession>
<proteinExistence type="predicted"/>
<name>D3DXT8_CUPMC</name>
<reference evidence="3" key="1">
    <citation type="journal article" date="2010" name="PLoS ONE">
        <title>The complete genome sequence of Cupriavidus metallidurans strain CH34, a master survivalist in harsh and anthropogenic environments.</title>
        <authorList>
            <person name="Janssen P.J."/>
            <person name="Van Houdt R."/>
            <person name="Moors H."/>
            <person name="Monsieurs P."/>
            <person name="Morin N."/>
            <person name="Michaux A."/>
            <person name="Benotmane M.A."/>
            <person name="Leys N."/>
            <person name="Vallaeys T."/>
            <person name="Lapidus A."/>
            <person name="Monchy S."/>
            <person name="Medigue C."/>
            <person name="Taghavi S."/>
            <person name="McCorkle S."/>
            <person name="Dunn J."/>
            <person name="van der Lelie D."/>
            <person name="Mergeay M."/>
        </authorList>
    </citation>
    <scope>NUCLEOTIDE SEQUENCE [LARGE SCALE GENOMIC DNA]</scope>
    <source>
        <strain evidence="3">ATCC 43123 / DSM 2839 / NBRC 102507 / CH34</strain>
    </source>
</reference>
<dbReference type="AlphaFoldDB" id="D3DXT8"/>
<dbReference type="KEGG" id="rme:Rmet_6500"/>
<organism evidence="2 3">
    <name type="scientific">Cupriavidus metallidurans (strain ATCC 43123 / DSM 2839 / NBRC 102507 / CH34)</name>
    <name type="common">Ralstonia metallidurans</name>
    <dbReference type="NCBI Taxonomy" id="266264"/>
    <lineage>
        <taxon>Bacteria</taxon>
        <taxon>Pseudomonadati</taxon>
        <taxon>Pseudomonadota</taxon>
        <taxon>Betaproteobacteria</taxon>
        <taxon>Burkholderiales</taxon>
        <taxon>Burkholderiaceae</taxon>
        <taxon>Cupriavidus</taxon>
    </lineage>
</organism>
<dbReference type="EMBL" id="CP000352">
    <property type="protein sequence ID" value="ADC45108.1"/>
    <property type="molecule type" value="Genomic_DNA"/>
</dbReference>
<evidence type="ECO:0000313" key="2">
    <source>
        <dbReference type="EMBL" id="ADC45108.1"/>
    </source>
</evidence>